<sequence>MVSQPGSVGYTIMGKKAIDALKKEDKPQSVTAKEVGCSQSAVSKHILRKLSERKKPVRKSLHLETGITSVLTGLASKIHSSQQDLVHALTAKRYQKLLQ</sequence>
<reference evidence="1 2" key="1">
    <citation type="submission" date="2021-06" db="EMBL/GenBank/DDBJ databases">
        <authorList>
            <person name="Palmer J.M."/>
        </authorList>
    </citation>
    <scope>NUCLEOTIDE SEQUENCE [LARGE SCALE GENOMIC DNA]</scope>
    <source>
        <strain evidence="1 2">CL_MEX2019</strain>
        <tissue evidence="1">Muscle</tissue>
    </source>
</reference>
<evidence type="ECO:0000313" key="1">
    <source>
        <dbReference type="EMBL" id="MED6284498.1"/>
    </source>
</evidence>
<gene>
    <name evidence="1" type="ORF">CHARACLAT_019776</name>
</gene>
<evidence type="ECO:0000313" key="2">
    <source>
        <dbReference type="Proteomes" id="UP001352852"/>
    </source>
</evidence>
<dbReference type="Proteomes" id="UP001352852">
    <property type="component" value="Unassembled WGS sequence"/>
</dbReference>
<proteinExistence type="predicted"/>
<evidence type="ECO:0008006" key="3">
    <source>
        <dbReference type="Google" id="ProtNLM"/>
    </source>
</evidence>
<accession>A0ABU7EB41</accession>
<protein>
    <recommendedName>
        <fullName evidence="3">HTH psq-type domain-containing protein</fullName>
    </recommendedName>
</protein>
<keyword evidence="2" id="KW-1185">Reference proteome</keyword>
<dbReference type="EMBL" id="JAHUTJ010051001">
    <property type="protein sequence ID" value="MED6284498.1"/>
    <property type="molecule type" value="Genomic_DNA"/>
</dbReference>
<comment type="caution">
    <text evidence="1">The sequence shown here is derived from an EMBL/GenBank/DDBJ whole genome shotgun (WGS) entry which is preliminary data.</text>
</comment>
<organism evidence="1 2">
    <name type="scientific">Characodon lateralis</name>
    <dbReference type="NCBI Taxonomy" id="208331"/>
    <lineage>
        <taxon>Eukaryota</taxon>
        <taxon>Metazoa</taxon>
        <taxon>Chordata</taxon>
        <taxon>Craniata</taxon>
        <taxon>Vertebrata</taxon>
        <taxon>Euteleostomi</taxon>
        <taxon>Actinopterygii</taxon>
        <taxon>Neopterygii</taxon>
        <taxon>Teleostei</taxon>
        <taxon>Neoteleostei</taxon>
        <taxon>Acanthomorphata</taxon>
        <taxon>Ovalentaria</taxon>
        <taxon>Atherinomorphae</taxon>
        <taxon>Cyprinodontiformes</taxon>
        <taxon>Goodeidae</taxon>
        <taxon>Characodon</taxon>
    </lineage>
</organism>
<name>A0ABU7EB41_9TELE</name>